<evidence type="ECO:0000313" key="2">
    <source>
        <dbReference type="Proteomes" id="UP000267268"/>
    </source>
</evidence>
<dbReference type="KEGG" id="fll:EI427_03605"/>
<dbReference type="OrthoDB" id="981629at2"/>
<sequence length="83" mass="9017">MDENMIAMQFANAINTTEDENQIAAMMQSAFAMLQGMNLPEENVKGIASKVAEFLVTVEVEEGSQPEKNKAKAVETLKLLIGA</sequence>
<proteinExistence type="predicted"/>
<dbReference type="Proteomes" id="UP000267268">
    <property type="component" value="Chromosome 1"/>
</dbReference>
<dbReference type="AlphaFoldDB" id="A0A3Q9FM33"/>
<dbReference type="RefSeq" id="WP_126611717.1">
    <property type="nucleotide sequence ID" value="NZ_CP034562.1"/>
</dbReference>
<organism evidence="1 2">
    <name type="scientific">Flammeovirga pectinis</name>
    <dbReference type="NCBI Taxonomy" id="2494373"/>
    <lineage>
        <taxon>Bacteria</taxon>
        <taxon>Pseudomonadati</taxon>
        <taxon>Bacteroidota</taxon>
        <taxon>Cytophagia</taxon>
        <taxon>Cytophagales</taxon>
        <taxon>Flammeovirgaceae</taxon>
        <taxon>Flammeovirga</taxon>
    </lineage>
</organism>
<dbReference type="EMBL" id="CP034562">
    <property type="protein sequence ID" value="AZQ61339.1"/>
    <property type="molecule type" value="Genomic_DNA"/>
</dbReference>
<protein>
    <recommendedName>
        <fullName evidence="3">DUF1844 domain-containing protein</fullName>
    </recommendedName>
</protein>
<gene>
    <name evidence="1" type="ORF">EI427_03605</name>
</gene>
<name>A0A3Q9FM33_9BACT</name>
<evidence type="ECO:0008006" key="3">
    <source>
        <dbReference type="Google" id="ProtNLM"/>
    </source>
</evidence>
<keyword evidence="2" id="KW-1185">Reference proteome</keyword>
<accession>A0A3Q9FM33</accession>
<evidence type="ECO:0000313" key="1">
    <source>
        <dbReference type="EMBL" id="AZQ61339.1"/>
    </source>
</evidence>
<reference evidence="1 2" key="1">
    <citation type="submission" date="2018-12" db="EMBL/GenBank/DDBJ databases">
        <title>Flammeovirga pectinis sp. nov., isolated from the gut of the Korean scallop, Patinopecten yessoensis.</title>
        <authorList>
            <person name="Bae J.-W."/>
            <person name="Jeong Y.-S."/>
            <person name="Kang W."/>
        </authorList>
    </citation>
    <scope>NUCLEOTIDE SEQUENCE [LARGE SCALE GENOMIC DNA]</scope>
    <source>
        <strain evidence="1 2">L12M1</strain>
    </source>
</reference>